<keyword evidence="3" id="KW-0812">Transmembrane</keyword>
<evidence type="ECO:0000313" key="5">
    <source>
        <dbReference type="Proteomes" id="UP000017837"/>
    </source>
</evidence>
<keyword evidence="2" id="KW-0964">Secreted</keyword>
<name>V4RMW1_9CAUL</name>
<dbReference type="OrthoDB" id="7175628at2"/>
<dbReference type="PROSITE" id="PS00330">
    <property type="entry name" value="HEMOLYSIN_CALCIUM"/>
    <property type="match status" value="10"/>
</dbReference>
<dbReference type="PANTHER" id="PTHR38340">
    <property type="entry name" value="S-LAYER PROTEIN"/>
    <property type="match status" value="1"/>
</dbReference>
<protein>
    <recommendedName>
        <fullName evidence="6">Haemolysin-type calcium binding-related domain-containing protein</fullName>
    </recommendedName>
</protein>
<dbReference type="InterPro" id="IPR001343">
    <property type="entry name" value="Hemolysn_Ca-bd"/>
</dbReference>
<comment type="caution">
    <text evidence="4">The sequence shown here is derived from an EMBL/GenBank/DDBJ whole genome shotgun (WGS) entry which is preliminary data.</text>
</comment>
<organism evidence="4 5">
    <name type="scientific">Asticcacaulis benevestitus DSM 16100 = ATCC BAA-896</name>
    <dbReference type="NCBI Taxonomy" id="1121022"/>
    <lineage>
        <taxon>Bacteria</taxon>
        <taxon>Pseudomonadati</taxon>
        <taxon>Pseudomonadota</taxon>
        <taxon>Alphaproteobacteria</taxon>
        <taxon>Caulobacterales</taxon>
        <taxon>Caulobacteraceae</taxon>
        <taxon>Asticcacaulis</taxon>
    </lineage>
</organism>
<gene>
    <name evidence="4" type="ORF">ABENE_08010</name>
</gene>
<dbReference type="InterPro" id="IPR050557">
    <property type="entry name" value="RTX_toxin/Mannuronan_C5-epim"/>
</dbReference>
<comment type="subcellular location">
    <subcellularLocation>
        <location evidence="1">Secreted</location>
    </subcellularLocation>
</comment>
<feature type="transmembrane region" description="Helical" evidence="3">
    <location>
        <begin position="311"/>
        <end position="336"/>
    </location>
</feature>
<dbReference type="Proteomes" id="UP000017837">
    <property type="component" value="Unassembled WGS sequence"/>
</dbReference>
<feature type="transmembrane region" description="Helical" evidence="3">
    <location>
        <begin position="343"/>
        <end position="373"/>
    </location>
</feature>
<dbReference type="GO" id="GO:0005576">
    <property type="term" value="C:extracellular region"/>
    <property type="evidence" value="ECO:0007669"/>
    <property type="project" value="UniProtKB-SubCell"/>
</dbReference>
<dbReference type="PRINTS" id="PR00313">
    <property type="entry name" value="CABNDNGRPT"/>
</dbReference>
<evidence type="ECO:0008006" key="6">
    <source>
        <dbReference type="Google" id="ProtNLM"/>
    </source>
</evidence>
<dbReference type="InterPro" id="IPR011049">
    <property type="entry name" value="Serralysin-like_metalloprot_C"/>
</dbReference>
<evidence type="ECO:0000256" key="1">
    <source>
        <dbReference type="ARBA" id="ARBA00004613"/>
    </source>
</evidence>
<keyword evidence="5" id="KW-1185">Reference proteome</keyword>
<dbReference type="eggNOG" id="COG2931">
    <property type="taxonomic scope" value="Bacteria"/>
</dbReference>
<keyword evidence="3" id="KW-0472">Membrane</keyword>
<dbReference type="PANTHER" id="PTHR38340:SF1">
    <property type="entry name" value="S-LAYER PROTEIN"/>
    <property type="match status" value="1"/>
</dbReference>
<dbReference type="Pfam" id="PF00353">
    <property type="entry name" value="HemolysinCabind"/>
    <property type="match status" value="14"/>
</dbReference>
<sequence>MTITIQQAKSQLEALSNNGSLTADQFEAGVLSILDQLDLTEGGANTTITKTVLYSGAMGDASASNYGAAYAQLMGADGHLYRVIDRTDGGKFLSDASVKATIVDRLGSTRATGFLFGETTDSAWARVSDRFIAESPPNTQIIGLVPEYGPNRVFGTTELPRIVDTPNIVKFNDLPRTVIDGIYNDGYAEGGRQGGLDALRPSLSVTSADHIFNNDYGRLVDASGKGILDAGGNPTYHVPGQTLPDGATIERPNVFKPLSGISDVDQAAAYADYVKGASILDNLGVAGTAVGVILAYDSIMKDVQAGRTVDALATLSAFVAGFAGGELGAILAGGVAAELLGGLIAAGIIGGSLAGGIIFLAAAVGAIALGIVFEDAAKHIFHPDRPDPASVPRDPLVLDLDGDGVELLGVASSSVFFDIDADNFNERVGWVSSDDGLLVRDLNENGTIDGISELIGTSTQDAYTVLRGFDSNSDDIIDSRDAVWGSLKVWRDTNTDGVTDEGELHSLEDFTITNFSLENSNVGRTFQGNFVHSEATYTINGSTQQTRAVFFGVQQNQTEFIVPTGYVPDADVTKLPELVGGGSVAPLSYSMTNNAALKAQVVTLMQGAGSMSFSVLRSAVESVLFKWAGAESVVAGSRGSNIDAKHVAILEAFGGASYPFTIATLGWARNLEAQYQSLLTQYAAKFAIQSYGSYIALNYDGTNPSILDGHNYKLVSQLYVNTITDTINLDTVGFLDNLVASVNDLVENPFELIENATLPADIHAALDVVRSLIGDDLTPLISESGALGNTENSSDLDLKLLLLTLDAGGGPTGIEYGDMSANAWIYNTTKNYYGGAGDDTITGGAWVSNMLLGGDGNDHLEGDAGEFTFGNWGGDILVGGAGDDELDLNAVAHFDWGQRDGDILIGGTGNDSYRVNDKDDEVIEHADQGIDTVYTAIEYTLADNIENLVLEGYAAKGTGNALDNTITGDEYDNYLDGGAGADTLIGGGGNDTFVIDNLGDIIIAGGESPNSRILTSLQNYELGQNFVGLGLIGTDDLNASGNDHDNGIEGNSGSNILDARAGNDILDGGGGIDTLIGGLGDDEYYIRSSADIIVENSDEGYDKVYSSVSYTMSENVEFLELYGDADADVTGNSMDNSLQGNLGDNILIGGGGNDTLWGYYTGTDVLIGGSGDDTYHLSSYEGNIATIVENANEGIDLVLASQSYTLGDNIENVTIAASGDFDATGNALDNHLIGNSDANTLSGGLGNDTLDGGMGADQLIGGDGNDLYVIWDNEDTIVEAADGGQDIVVSHIDYALGGNLENLTLADYLDISGTGNDAANNILGNSWNNILVGRGGNDLLSGGWGVDRLEGGTGNDTLDGGASIDTAVFTGSFADYSIVRSLDGSIVVTDLVGTNGTDLLQKVEDAYFAGDDTTVNLAQLLSISGTANDDVIYGTAGNDEIHGLEGDDTLIGGEGGDYLLGGAGDDQVNFSGALSDYSFRRQANGQVTVQTATGDTTTLDSVEAVYFEGSQSWMSMTSAVGAYGTSGSDAWLAGTARSDALYGLDGDDTLAGHEGDDFIDGGSGDDQANYIGNLSDFVFNRQADGSITVSDTTGIEGTDRLFNVESVYFEGSQNWRLLSNLVADYGTPGDDAWLDGTVGNDLLVGLAGDDTLIGREGDDFIDGGDGSDQANYTGNRSDFSIYDAGNNTYYVMDLVGSEGSDHLENVEAVYFDGSSTWIDLTNYYNEFFGSSGNDNLLGDSGKDHMYGLEGRDSLQGAGGNDILDGGDGIDQAVYLGSFADFTFTQNLDGSVAIADLVGGQGQDTLVNIENIYFTDVDMRLSVENVFAILNGQPLNYYGTSIDNWLEGSQWTDNIYGYDGDDDLFGYGGDDKIFGGGGDDVANYKGAASGYDVALNLDGTVTVTDLVGSDGTDTLDGVEKIYFFSDGHTIYTHLLAPPGARMAMTTATNNNAAEFGDFESANLASVREGTLEAYAQVSISEFIGSDLYSPASVMRDAAAFHDFGRSSIADILGRNTANSKMVKEVPQSAFDLRNTHADIEQIRLKMVDAMAAFSPAESADFHLPYQPSLFRPEFANMSASSYRSVTR</sequence>
<dbReference type="STRING" id="1121022.GCA_000376105_02682"/>
<evidence type="ECO:0000313" key="4">
    <source>
        <dbReference type="EMBL" id="ESQ92573.1"/>
    </source>
</evidence>
<dbReference type="Gene3D" id="2.150.10.10">
    <property type="entry name" value="Serralysin-like metalloprotease, C-terminal"/>
    <property type="match status" value="8"/>
</dbReference>
<evidence type="ECO:0000256" key="3">
    <source>
        <dbReference type="SAM" id="Phobius"/>
    </source>
</evidence>
<dbReference type="GO" id="GO:0005509">
    <property type="term" value="F:calcium ion binding"/>
    <property type="evidence" value="ECO:0007669"/>
    <property type="project" value="InterPro"/>
</dbReference>
<proteinExistence type="predicted"/>
<reference evidence="4 5" key="1">
    <citation type="journal article" date="2014" name="Nature">
        <title>Sequential evolution of bacterial morphology by co-option of a developmental regulator.</title>
        <authorList>
            <person name="Jiang C."/>
            <person name="Brown P.J."/>
            <person name="Ducret A."/>
            <person name="Brun Y.V."/>
        </authorList>
    </citation>
    <scope>NUCLEOTIDE SEQUENCE [LARGE SCALE GENOMIC DNA]</scope>
    <source>
        <strain evidence="4 5">DSM 16100</strain>
    </source>
</reference>
<accession>V4RMW1</accession>
<dbReference type="SUPFAM" id="SSF51120">
    <property type="entry name" value="beta-Roll"/>
    <property type="match status" value="11"/>
</dbReference>
<dbReference type="InterPro" id="IPR018511">
    <property type="entry name" value="Hemolysin-typ_Ca-bd_CS"/>
</dbReference>
<dbReference type="PATRIC" id="fig|1121022.4.peg.1610"/>
<keyword evidence="3" id="KW-1133">Transmembrane helix</keyword>
<dbReference type="EMBL" id="AWGB01000012">
    <property type="protein sequence ID" value="ESQ92573.1"/>
    <property type="molecule type" value="Genomic_DNA"/>
</dbReference>
<evidence type="ECO:0000256" key="2">
    <source>
        <dbReference type="ARBA" id="ARBA00022525"/>
    </source>
</evidence>
<dbReference type="RefSeq" id="WP_018082354.1">
    <property type="nucleotide sequence ID" value="NZ_AQWM01000013.1"/>
</dbReference>